<dbReference type="EMBL" id="CACRXK020002829">
    <property type="protein sequence ID" value="CAB3996248.1"/>
    <property type="molecule type" value="Genomic_DNA"/>
</dbReference>
<dbReference type="PANTHER" id="PTHR11878:SF65">
    <property type="entry name" value="NA_CA-EXCHANGE PROTEIN, ISOFORM G"/>
    <property type="match status" value="1"/>
</dbReference>
<dbReference type="Proteomes" id="UP001152795">
    <property type="component" value="Unassembled WGS sequence"/>
</dbReference>
<gene>
    <name evidence="5" type="ORF">PACLA_8A066452</name>
</gene>
<organism evidence="5 6">
    <name type="scientific">Paramuricea clavata</name>
    <name type="common">Red gorgonian</name>
    <name type="synonym">Violescent sea-whip</name>
    <dbReference type="NCBI Taxonomy" id="317549"/>
    <lineage>
        <taxon>Eukaryota</taxon>
        <taxon>Metazoa</taxon>
        <taxon>Cnidaria</taxon>
        <taxon>Anthozoa</taxon>
        <taxon>Octocorallia</taxon>
        <taxon>Malacalcyonacea</taxon>
        <taxon>Plexauridae</taxon>
        <taxon>Paramuricea</taxon>
    </lineage>
</organism>
<accession>A0A7D9I2X7</accession>
<dbReference type="SUPFAM" id="SSF141072">
    <property type="entry name" value="CalX-like"/>
    <property type="match status" value="11"/>
</dbReference>
<dbReference type="GO" id="GO:0030001">
    <property type="term" value="P:metal ion transport"/>
    <property type="evidence" value="ECO:0007669"/>
    <property type="project" value="TreeGrafter"/>
</dbReference>
<keyword evidence="3" id="KW-0106">Calcium</keyword>
<dbReference type="InterPro" id="IPR051171">
    <property type="entry name" value="CaCA"/>
</dbReference>
<dbReference type="GO" id="GO:0016020">
    <property type="term" value="C:membrane"/>
    <property type="evidence" value="ECO:0007669"/>
    <property type="project" value="InterPro"/>
</dbReference>
<comment type="caution">
    <text evidence="5">The sequence shown here is derived from an EMBL/GenBank/DDBJ whole genome shotgun (WGS) entry which is preliminary data.</text>
</comment>
<evidence type="ECO:0000256" key="1">
    <source>
        <dbReference type="ARBA" id="ARBA00022729"/>
    </source>
</evidence>
<reference evidence="5" key="1">
    <citation type="submission" date="2020-04" db="EMBL/GenBank/DDBJ databases">
        <authorList>
            <person name="Alioto T."/>
            <person name="Alioto T."/>
            <person name="Gomez Garrido J."/>
        </authorList>
    </citation>
    <scope>NUCLEOTIDE SEQUENCE</scope>
    <source>
        <strain evidence="5">A484AB</strain>
    </source>
</reference>
<dbReference type="GO" id="GO:0007154">
    <property type="term" value="P:cell communication"/>
    <property type="evidence" value="ECO:0007669"/>
    <property type="project" value="InterPro"/>
</dbReference>
<keyword evidence="4" id="KW-0406">Ion transport</keyword>
<evidence type="ECO:0000313" key="6">
    <source>
        <dbReference type="Proteomes" id="UP001152795"/>
    </source>
</evidence>
<evidence type="ECO:0000256" key="2">
    <source>
        <dbReference type="ARBA" id="ARBA00022737"/>
    </source>
</evidence>
<dbReference type="Pfam" id="PF03160">
    <property type="entry name" value="Calx-beta"/>
    <property type="match status" value="5"/>
</dbReference>
<evidence type="ECO:0000313" key="5">
    <source>
        <dbReference type="EMBL" id="CAB3996248.1"/>
    </source>
</evidence>
<keyword evidence="2" id="KW-0677">Repeat</keyword>
<dbReference type="InterPro" id="IPR038081">
    <property type="entry name" value="CalX-like_sf"/>
</dbReference>
<dbReference type="InterPro" id="IPR003644">
    <property type="entry name" value="Calx_beta"/>
</dbReference>
<keyword evidence="6" id="KW-1185">Reference proteome</keyword>
<evidence type="ECO:0000256" key="4">
    <source>
        <dbReference type="ARBA" id="ARBA00023065"/>
    </source>
</evidence>
<keyword evidence="4" id="KW-0813">Transport</keyword>
<dbReference type="OrthoDB" id="6436887at2759"/>
<keyword evidence="1" id="KW-0732">Signal</keyword>
<evidence type="ECO:0000256" key="3">
    <source>
        <dbReference type="ARBA" id="ARBA00022837"/>
    </source>
</evidence>
<dbReference type="SMART" id="SM00237">
    <property type="entry name" value="Calx_beta"/>
    <property type="match status" value="11"/>
</dbReference>
<dbReference type="PANTHER" id="PTHR11878">
    <property type="entry name" value="SODIUM/CALCIUM EXCHANGER"/>
    <property type="match status" value="1"/>
</dbReference>
<protein>
    <submittedName>
        <fullName evidence="5">T9SS type B sorting domain-containing</fullName>
    </submittedName>
</protein>
<sequence>MIPNLIIWIFLVSLPFIPAPVFTATFTTIRVPLSIAPIVGIPRPDFKDAEVARPENVELYAKATIYDDLTLSTIYDLTRILSSSMSSVISNVFVLEERGLLIIDDLSAYNCTTWCLDLQISEITRVTGKTMENLKGNPDTITVLELHNLIVQTLEDIYCFDMAVIEQRLNMSSNVLLEHQWALFVPEIVKEAVQCRANTLGVTVSELAELLRTNLATLYGYTLDDLTNTFFPNFLLLQARKNLFETRSLDAAYVIAGLTQAQGAAETMLSFAGGSSINFNLRDLEILYDWQKPQLYAIENIPLSSYLSQCSVITSNSLLAVSTVLFGQGATEPTCNVAYVLSRSLNEVEAKFNALTAVEIRNSLYIFMTTTNISSWFVMDDILQLDIDEGIWVEIPSVSHVATAASQTTTFIRTCSLPQVIASLKNSNVTGTLGPFLAINNPTFRNLLLTTYGYSYNELISLTQTPLSQLSNLPVVELHAIILEALVDRYSISNLPPLLGVPGVVDMHILSTLPSFEWSRIVIAVIQASFAHAADALSVNLAAGSHIAVVDQADGNPSIQVNPSPIYFSPRVSTNALATCLLGRNEADIYAMSLPEYHTLFSVNIIPIVRGKITIETTPLENLLATNNLVLRQVWNRTVADVVAQYTGLTVPQLGCLYGWDQVFLNFINTTTWGDVSAFRLCSEYEKLTLHRILVQLSTAPTVNCFGTISLSSSTYDVRESDGIVVIFVQLLGQVDDVIQVSLSVTPVSATGGTDFQQIPDTNVTFQAGETGQKPVIINILDDQIVENNEQFLVFITSSDSDTRVVIPTATVTILDDDFVSLSWQVADNSVAENVGLVTANLVLNGDIGKNIAVSIGVNDLTTSAADYSLLTTVVTFTPSDVSNTKAVQLFINNDLIVEGPESLQLTPSTNDASVNTTSTVILILDNDKITVSFVEAAYSFSEGILNHQIEVIAVAQQLTTSVQVNLANLNDGAFSGQDYVNTNSLLTFTPFSGSQTRSFTVQILSDSLVEYDETFEVQLSVPLSTTPAQLGNPSKTVVTILDDDKAVINFQSPSYVVLETANRVDVSITVSGDLRRPVEVGYATLTGTASTADYTAAAGTITFNPGGSAIQTLQITITNDNFVEASEQFRVSLQLRDAANTEIGNTGETIVTITDNDKARVEHVNATYSFPENVGIAVLGVRLVNLAGPLQTNVNVSVAVVGTTAQVTSDFTQPSSVLTFLVGDSNNNVRNILIPINDDSLFEIDEQLLVVLSPGSDDNVEVQAPAQATVTITNNDVAQISFTSSSYSVTEGQLATVMVQVTAGTLGSSVTVSVNAQVGTAGNTDFTSTITAVPFAVGETGPKTVNFITADDDIVEASEFFRVSLSSTSGILLGAQASVLINDNDDVVVQFTSIASSAVEGSGDTSVQLSAVGPRAIPVTVSVSTQADSATGDVDYITKTESVTFQPSEVLKTVDFTILDDQGIEEGESFKVVLNAVSSQVTLGSVNEHTINIIDDDFATVQFTSAVFSGNETFGSVDIWVILTGVLEDPTSVSVSTQQDTAVAGADYTSVTNSVLTFTPGGATLQNITVNIVDDTLIEGTERFTASLSTSNSFTRIGSINETTVRIIDNDVASLGFSNVLDYEVNEGSVALLIVQLTGPLTTQVSATASVVLESASNGDFNVLSSTDLNFSPGNTQASIAINTIDDSFIESDEVFRVILSTTSLNVRIDDGITTVTILDNDNALISLGQNSYQGSENSPMVEVSINVIGTLETVVQARLVLLPLTAISSDYANLDDPIVTFSPGSPTTQMRNITIVDDGVVESLEFMNVRLDAVSNNVRITPTSSASISITDNDVAIFGFQPTTYDVQESSQFANLSVVLFSSAPLGRTVIFRYSTINNTAKSPGDYDEIADGLLQFNIGDGNGAVRWISIGINDDDIIEQLETFQVQLTAITSDTISSNTASVNINDNDVPSIRLIETAQGVTENDIQVSVRAILLGNIDREVTAR</sequence>
<proteinExistence type="predicted"/>
<name>A0A7D9I2X7_PARCT</name>
<dbReference type="Gene3D" id="2.60.40.2030">
    <property type="match status" value="11"/>
</dbReference>